<keyword evidence="6" id="KW-0547">Nucleotide-binding</keyword>
<dbReference type="InterPro" id="IPR015865">
    <property type="entry name" value="Riboflavin_kinase_bac/euk"/>
</dbReference>
<protein>
    <recommendedName>
        <fullName evidence="2">riboflavin kinase</fullName>
        <ecNumber evidence="2">2.7.1.26</ecNumber>
    </recommendedName>
</protein>
<evidence type="ECO:0000313" key="10">
    <source>
        <dbReference type="Proteomes" id="UP000271162"/>
    </source>
</evidence>
<dbReference type="STRING" id="27835.A0A0N4XY45"/>
<dbReference type="PANTHER" id="PTHR22749:SF6">
    <property type="entry name" value="RIBOFLAVIN KINASE"/>
    <property type="match status" value="1"/>
</dbReference>
<evidence type="ECO:0000313" key="9">
    <source>
        <dbReference type="EMBL" id="VDL71566.1"/>
    </source>
</evidence>
<dbReference type="SUPFAM" id="SSF82114">
    <property type="entry name" value="Riboflavin kinase-like"/>
    <property type="match status" value="1"/>
</dbReference>
<evidence type="ECO:0000256" key="2">
    <source>
        <dbReference type="ARBA" id="ARBA00012105"/>
    </source>
</evidence>
<dbReference type="UniPathway" id="UPA00276">
    <property type="reaction ID" value="UER00406"/>
</dbReference>
<keyword evidence="4" id="KW-0288">FMN</keyword>
<dbReference type="WBParaSite" id="NBR_0000797601-mRNA-1">
    <property type="protein sequence ID" value="NBR_0000797601-mRNA-1"/>
    <property type="gene ID" value="NBR_0000797601"/>
</dbReference>
<dbReference type="GO" id="GO:0009398">
    <property type="term" value="P:FMN biosynthetic process"/>
    <property type="evidence" value="ECO:0007669"/>
    <property type="project" value="UniProtKB-UniPathway"/>
</dbReference>
<accession>A0A0N4XY45</accession>
<evidence type="ECO:0000313" key="11">
    <source>
        <dbReference type="WBParaSite" id="NBR_0000797601-mRNA-1"/>
    </source>
</evidence>
<dbReference type="GO" id="GO:0005739">
    <property type="term" value="C:mitochondrion"/>
    <property type="evidence" value="ECO:0007669"/>
    <property type="project" value="TreeGrafter"/>
</dbReference>
<dbReference type="SMART" id="SM00904">
    <property type="entry name" value="Flavokinase"/>
    <property type="match status" value="1"/>
</dbReference>
<evidence type="ECO:0000259" key="8">
    <source>
        <dbReference type="SMART" id="SM00904"/>
    </source>
</evidence>
<evidence type="ECO:0000256" key="3">
    <source>
        <dbReference type="ARBA" id="ARBA00022630"/>
    </source>
</evidence>
<evidence type="ECO:0000256" key="7">
    <source>
        <dbReference type="ARBA" id="ARBA00022840"/>
    </source>
</evidence>
<dbReference type="InterPro" id="IPR023468">
    <property type="entry name" value="Riboflavin_kinase"/>
</dbReference>
<dbReference type="OrthoDB" id="276388at2759"/>
<dbReference type="GO" id="GO:0008531">
    <property type="term" value="F:riboflavin kinase activity"/>
    <property type="evidence" value="ECO:0007669"/>
    <property type="project" value="UniProtKB-EC"/>
</dbReference>
<dbReference type="EC" id="2.7.1.26" evidence="2"/>
<keyword evidence="3" id="KW-0285">Flavoprotein</keyword>
<dbReference type="GO" id="GO:0005524">
    <property type="term" value="F:ATP binding"/>
    <property type="evidence" value="ECO:0007669"/>
    <property type="project" value="UniProtKB-KW"/>
</dbReference>
<comment type="pathway">
    <text evidence="1">Cofactor biosynthesis; FMN biosynthesis; FMN from riboflavin (ATP route): step 1/1.</text>
</comment>
<evidence type="ECO:0000256" key="4">
    <source>
        <dbReference type="ARBA" id="ARBA00022643"/>
    </source>
</evidence>
<dbReference type="PANTHER" id="PTHR22749">
    <property type="entry name" value="RIBOFLAVIN KINASE/FMN ADENYLYLTRANSFERASE"/>
    <property type="match status" value="1"/>
</dbReference>
<feature type="domain" description="Riboflavin kinase" evidence="8">
    <location>
        <begin position="6"/>
        <end position="134"/>
    </location>
</feature>
<dbReference type="OMA" id="YPIRFEG"/>
<sequence>MHLDRLLPLFLRGRVVPGFGRGGKQLGCPTANLEDAVVDTLPPDLPCGVFYGLSRVEGEEVVNMVASIGWNPHFRNERKTLEVHMLRKYDHDFYGSTMEVLILGYIRPMAAYSSLEALKAAINSDISSAEEELAKVDIHALGRQFFLCGTNSRI</sequence>
<proteinExistence type="predicted"/>
<dbReference type="Gene3D" id="2.40.30.30">
    <property type="entry name" value="Riboflavin kinase-like"/>
    <property type="match status" value="1"/>
</dbReference>
<organism evidence="11">
    <name type="scientific">Nippostrongylus brasiliensis</name>
    <name type="common">Rat hookworm</name>
    <dbReference type="NCBI Taxonomy" id="27835"/>
    <lineage>
        <taxon>Eukaryota</taxon>
        <taxon>Metazoa</taxon>
        <taxon>Ecdysozoa</taxon>
        <taxon>Nematoda</taxon>
        <taxon>Chromadorea</taxon>
        <taxon>Rhabditida</taxon>
        <taxon>Rhabditina</taxon>
        <taxon>Rhabditomorpha</taxon>
        <taxon>Strongyloidea</taxon>
        <taxon>Heligmosomidae</taxon>
        <taxon>Nippostrongylus</taxon>
    </lineage>
</organism>
<keyword evidence="7" id="KW-0067">ATP-binding</keyword>
<name>A0A0N4XY45_NIPBR</name>
<dbReference type="Proteomes" id="UP000271162">
    <property type="component" value="Unassembled WGS sequence"/>
</dbReference>
<dbReference type="InterPro" id="IPR023465">
    <property type="entry name" value="Riboflavin_kinase_dom_sf"/>
</dbReference>
<evidence type="ECO:0000256" key="1">
    <source>
        <dbReference type="ARBA" id="ARBA00005201"/>
    </source>
</evidence>
<reference evidence="11" key="1">
    <citation type="submission" date="2017-02" db="UniProtKB">
        <authorList>
            <consortium name="WormBaseParasite"/>
        </authorList>
    </citation>
    <scope>IDENTIFICATION</scope>
</reference>
<dbReference type="AlphaFoldDB" id="A0A0N4XY45"/>
<keyword evidence="5" id="KW-0808">Transferase</keyword>
<gene>
    <name evidence="9" type="ORF">NBR_LOCUS7977</name>
</gene>
<dbReference type="Pfam" id="PF01687">
    <property type="entry name" value="Flavokinase"/>
    <property type="match status" value="1"/>
</dbReference>
<dbReference type="EMBL" id="UYSL01019949">
    <property type="protein sequence ID" value="VDL71566.1"/>
    <property type="molecule type" value="Genomic_DNA"/>
</dbReference>
<keyword evidence="10" id="KW-1185">Reference proteome</keyword>
<dbReference type="GO" id="GO:0009231">
    <property type="term" value="P:riboflavin biosynthetic process"/>
    <property type="evidence" value="ECO:0007669"/>
    <property type="project" value="InterPro"/>
</dbReference>
<evidence type="ECO:0000256" key="6">
    <source>
        <dbReference type="ARBA" id="ARBA00022741"/>
    </source>
</evidence>
<evidence type="ECO:0000256" key="5">
    <source>
        <dbReference type="ARBA" id="ARBA00022679"/>
    </source>
</evidence>
<reference evidence="9 10" key="2">
    <citation type="submission" date="2018-11" db="EMBL/GenBank/DDBJ databases">
        <authorList>
            <consortium name="Pathogen Informatics"/>
        </authorList>
    </citation>
    <scope>NUCLEOTIDE SEQUENCE [LARGE SCALE GENOMIC DNA]</scope>
</reference>